<name>A0A194X8E9_MOLSC</name>
<dbReference type="GeneID" id="28830893"/>
<dbReference type="KEGG" id="psco:LY89DRAFT_749097"/>
<keyword evidence="1" id="KW-0175">Coiled coil</keyword>
<dbReference type="InParanoid" id="A0A194X8E9"/>
<proteinExistence type="predicted"/>
<reference evidence="2 3" key="1">
    <citation type="submission" date="2015-10" db="EMBL/GenBank/DDBJ databases">
        <title>Full genome of DAOMC 229536 Phialocephala scopiformis, a fungal endophyte of spruce producing the potent anti-insectan compound rugulosin.</title>
        <authorList>
            <consortium name="DOE Joint Genome Institute"/>
            <person name="Walker A.K."/>
            <person name="Frasz S.L."/>
            <person name="Seifert K.A."/>
            <person name="Miller J.D."/>
            <person name="Mondo S.J."/>
            <person name="Labutti K."/>
            <person name="Lipzen A."/>
            <person name="Dockter R."/>
            <person name="Kennedy M."/>
            <person name="Grigoriev I.V."/>
            <person name="Spatafora J.W."/>
        </authorList>
    </citation>
    <scope>NUCLEOTIDE SEQUENCE [LARGE SCALE GENOMIC DNA]</scope>
    <source>
        <strain evidence="2 3">CBS 120377</strain>
    </source>
</reference>
<organism evidence="2 3">
    <name type="scientific">Mollisia scopiformis</name>
    <name type="common">Conifer needle endophyte fungus</name>
    <name type="synonym">Phialocephala scopiformis</name>
    <dbReference type="NCBI Taxonomy" id="149040"/>
    <lineage>
        <taxon>Eukaryota</taxon>
        <taxon>Fungi</taxon>
        <taxon>Dikarya</taxon>
        <taxon>Ascomycota</taxon>
        <taxon>Pezizomycotina</taxon>
        <taxon>Leotiomycetes</taxon>
        <taxon>Helotiales</taxon>
        <taxon>Mollisiaceae</taxon>
        <taxon>Mollisia</taxon>
    </lineage>
</organism>
<dbReference type="OrthoDB" id="3794541at2759"/>
<evidence type="ECO:0000256" key="1">
    <source>
        <dbReference type="SAM" id="Coils"/>
    </source>
</evidence>
<feature type="coiled-coil region" evidence="1">
    <location>
        <begin position="5"/>
        <end position="35"/>
    </location>
</feature>
<protein>
    <submittedName>
        <fullName evidence="2">Uncharacterized protein</fullName>
    </submittedName>
</protein>
<gene>
    <name evidence="2" type="ORF">LY89DRAFT_749097</name>
</gene>
<dbReference type="RefSeq" id="XP_018070795.1">
    <property type="nucleotide sequence ID" value="XM_018221167.1"/>
</dbReference>
<accession>A0A194X8E9</accession>
<evidence type="ECO:0000313" key="3">
    <source>
        <dbReference type="Proteomes" id="UP000070700"/>
    </source>
</evidence>
<dbReference type="AlphaFoldDB" id="A0A194X8E9"/>
<sequence>MSGSLKDKYISLECLRSEVEDLRDKHKEVAKLQKRYFSSNPGDGDASDNMKVHGLFSWDIPQDPTNQEHLDQAILQLNYRLRMMDVGQQYVDSLKVGRPDNLTIHDFDKDDFHHAHLGRPTDHPRNVKYRAISDYFCENNVYRNLFPSLTSRHPFIPYGKGADYLHAALFCTNVEEPEWKRRLARLVEDVGVQN</sequence>
<dbReference type="EMBL" id="KQ947416">
    <property type="protein sequence ID" value="KUJ16440.1"/>
    <property type="molecule type" value="Genomic_DNA"/>
</dbReference>
<dbReference type="Proteomes" id="UP000070700">
    <property type="component" value="Unassembled WGS sequence"/>
</dbReference>
<keyword evidence="3" id="KW-1185">Reference proteome</keyword>
<evidence type="ECO:0000313" key="2">
    <source>
        <dbReference type="EMBL" id="KUJ16440.1"/>
    </source>
</evidence>